<organism evidence="1 2">
    <name type="scientific">Vibrio scophthalmi</name>
    <dbReference type="NCBI Taxonomy" id="45658"/>
    <lineage>
        <taxon>Bacteria</taxon>
        <taxon>Pseudomonadati</taxon>
        <taxon>Pseudomonadota</taxon>
        <taxon>Gammaproteobacteria</taxon>
        <taxon>Vibrionales</taxon>
        <taxon>Vibrionaceae</taxon>
        <taxon>Vibrio</taxon>
    </lineage>
</organism>
<dbReference type="EMBL" id="MDCJ01000007">
    <property type="protein sequence ID" value="ODS04975.1"/>
    <property type="molecule type" value="Genomic_DNA"/>
</dbReference>
<protein>
    <submittedName>
        <fullName evidence="1">Uncharacterized protein</fullName>
    </submittedName>
</protein>
<sequence>MDIALTPAFHAKCITNIIDFLSLHFGFTALPHKLNLVVILLAIHNEFVPNTQHYRYH</sequence>
<dbReference type="Proteomes" id="UP000095131">
    <property type="component" value="Unassembled WGS sequence"/>
</dbReference>
<evidence type="ECO:0000313" key="2">
    <source>
        <dbReference type="Proteomes" id="UP000095131"/>
    </source>
</evidence>
<evidence type="ECO:0000313" key="1">
    <source>
        <dbReference type="EMBL" id="ODS04975.1"/>
    </source>
</evidence>
<reference evidence="1 2" key="1">
    <citation type="submission" date="2016-08" db="EMBL/GenBank/DDBJ databases">
        <title>Genome sequencing of Vibrio scophthalmi strain FP3289, an isolated from Paralichthys olivaceus.</title>
        <authorList>
            <person name="Han H.-J."/>
        </authorList>
    </citation>
    <scope>NUCLEOTIDE SEQUENCE [LARGE SCALE GENOMIC DNA]</scope>
    <source>
        <strain evidence="1 2">FP3289</strain>
    </source>
</reference>
<proteinExistence type="predicted"/>
<name>A0A1E3WGP1_9VIBR</name>
<gene>
    <name evidence="1" type="ORF">VSF3289_04115</name>
</gene>
<accession>A0A1E3WGP1</accession>
<comment type="caution">
    <text evidence="1">The sequence shown here is derived from an EMBL/GenBank/DDBJ whole genome shotgun (WGS) entry which is preliminary data.</text>
</comment>
<dbReference type="AlphaFoldDB" id="A0A1E3WGP1"/>